<evidence type="ECO:0000313" key="1">
    <source>
        <dbReference type="EMBL" id="MBB2976565.1"/>
    </source>
</evidence>
<reference evidence="1 2" key="1">
    <citation type="submission" date="2020-08" db="EMBL/GenBank/DDBJ databases">
        <title>Sequencing the genomes of 1000 actinobacteria strains.</title>
        <authorList>
            <person name="Klenk H.-P."/>
        </authorList>
    </citation>
    <scope>NUCLEOTIDE SEQUENCE [LARGE SCALE GENOMIC DNA]</scope>
    <source>
        <strain evidence="1 2">DSM 27099</strain>
    </source>
</reference>
<evidence type="ECO:0000313" key="2">
    <source>
        <dbReference type="Proteomes" id="UP000529310"/>
    </source>
</evidence>
<dbReference type="Gene3D" id="3.50.50.60">
    <property type="entry name" value="FAD/NAD(P)-binding domain"/>
    <property type="match status" value="2"/>
</dbReference>
<dbReference type="PANTHER" id="PTHR10668">
    <property type="entry name" value="PHYTOENE DEHYDROGENASE"/>
    <property type="match status" value="1"/>
</dbReference>
<accession>A0A7W4V5B7</accession>
<dbReference type="RefSeq" id="WP_165140623.1">
    <property type="nucleotide sequence ID" value="NZ_JAASRV010000001.1"/>
</dbReference>
<dbReference type="Proteomes" id="UP000529310">
    <property type="component" value="Unassembled WGS sequence"/>
</dbReference>
<name>A0A7W4V5B7_9MICO</name>
<dbReference type="PRINTS" id="PR00419">
    <property type="entry name" value="ADXRDTASE"/>
</dbReference>
<gene>
    <name evidence="1" type="ORF">FHX49_002140</name>
</gene>
<dbReference type="Pfam" id="PF13450">
    <property type="entry name" value="NAD_binding_8"/>
    <property type="match status" value="1"/>
</dbReference>
<comment type="caution">
    <text evidence="1">The sequence shown here is derived from an EMBL/GenBank/DDBJ whole genome shotgun (WGS) entry which is preliminary data.</text>
</comment>
<proteinExistence type="predicted"/>
<dbReference type="PANTHER" id="PTHR10668:SF105">
    <property type="entry name" value="DEHYDROGENASE-RELATED"/>
    <property type="match status" value="1"/>
</dbReference>
<dbReference type="EMBL" id="JACHWQ010000006">
    <property type="protein sequence ID" value="MBB2976565.1"/>
    <property type="molecule type" value="Genomic_DNA"/>
</dbReference>
<sequence length="485" mass="50391">MPSSTDANVVGSGPNGLAAAVTLARAGYTVRVYEKADTIGGSARTLPLTQPGFQHDLGSAVHPLALASPFFRAFGLASRIDLRVPDISFAHPIVAGRSAVAYRSLDHTASQLGRDGRAYRRLLAPLVAKALEIARFTGSPLLQVPETPGVAAQFGLRSLQQGTHLWNAGFRDEDARALLSGAAAHTILPLPSLASAAAGLALTTHAHAGGWPVPVGGSQAIIDALVADLEAHGGTVITGVDVHSLDDLPASEITILDVTPRAFVALAGDRMPPAYRRSLARFRYGNGVAKVDFALRAPVPWTDPVLRNAPTLHLGGTRAQIARAEDAVARGGHPASPYVLVSQPSVLDSTRAPAGAATLWAYTHVPAGSTLDRREAVVTAIERFAPGFRDVIIDAASLSAAQVEASNPNLIGGDIGAGAPTLSQLIARPRLARDPWRTPLDGVYLCGASTAPGPGVHGLSGWYAAQSALRTHAQLGSPDLLPREK</sequence>
<protein>
    <submittedName>
        <fullName evidence="1">Phytoene dehydrogenase-like protein</fullName>
    </submittedName>
</protein>
<dbReference type="SUPFAM" id="SSF51905">
    <property type="entry name" value="FAD/NAD(P)-binding domain"/>
    <property type="match status" value="1"/>
</dbReference>
<organism evidence="1 2">
    <name type="scientific">Microbacterium endophyticum</name>
    <dbReference type="NCBI Taxonomy" id="1526412"/>
    <lineage>
        <taxon>Bacteria</taxon>
        <taxon>Bacillati</taxon>
        <taxon>Actinomycetota</taxon>
        <taxon>Actinomycetes</taxon>
        <taxon>Micrococcales</taxon>
        <taxon>Microbacteriaceae</taxon>
        <taxon>Microbacterium</taxon>
    </lineage>
</organism>
<keyword evidence="2" id="KW-1185">Reference proteome</keyword>
<dbReference type="InterPro" id="IPR036188">
    <property type="entry name" value="FAD/NAD-bd_sf"/>
</dbReference>
<dbReference type="AlphaFoldDB" id="A0A7W4V5B7"/>